<dbReference type="Pfam" id="PF24727">
    <property type="entry name" value="DUF7679"/>
    <property type="match status" value="1"/>
</dbReference>
<accession>A0ABF7R4K7</accession>
<organism evidence="1 2">
    <name type="scientific">Limosilactobacillus fermentum (strain NBRC 3956 / LMG 18251)</name>
    <name type="common">Lactobacillus fermentum</name>
    <dbReference type="NCBI Taxonomy" id="334390"/>
    <lineage>
        <taxon>Bacteria</taxon>
        <taxon>Bacillati</taxon>
        <taxon>Bacillota</taxon>
        <taxon>Bacilli</taxon>
        <taxon>Lactobacillales</taxon>
        <taxon>Lactobacillaceae</taxon>
        <taxon>Limosilactobacillus</taxon>
    </lineage>
</organism>
<name>A0ABF7R4K7_LIMF3</name>
<dbReference type="EMBL" id="AP008937">
    <property type="protein sequence ID" value="BAG28034.1"/>
    <property type="molecule type" value="Genomic_DNA"/>
</dbReference>
<dbReference type="AlphaFoldDB" id="A0ABF7R4K7"/>
<evidence type="ECO:0008006" key="3">
    <source>
        <dbReference type="Google" id="ProtNLM"/>
    </source>
</evidence>
<dbReference type="InterPro" id="IPR056096">
    <property type="entry name" value="DUF7679"/>
</dbReference>
<proteinExistence type="predicted"/>
<reference evidence="1 2" key="1">
    <citation type="journal article" date="2008" name="DNA Res.">
        <title>Comparative genome analysis of Lactobacillus reuteri and Lactobacillus fermentum reveal a genomic island for reuterin and cobalamin production.</title>
        <authorList>
            <person name="Morita H."/>
            <person name="Toh H."/>
            <person name="Fukuda S."/>
            <person name="Horikawa H."/>
            <person name="Oshima K."/>
            <person name="Suzuki T."/>
            <person name="Murakami M."/>
            <person name="Hisamatsu S."/>
            <person name="Kato Y."/>
            <person name="Takizawa T."/>
            <person name="Fukuoka H."/>
            <person name="Yoshimura T."/>
            <person name="Itoh K."/>
            <person name="O'Sullivan D.J."/>
            <person name="McKay L.L."/>
            <person name="Ohno H."/>
            <person name="Kikuchi J."/>
            <person name="Masaoka T."/>
            <person name="Hattori M."/>
        </authorList>
    </citation>
    <scope>NUCLEOTIDE SEQUENCE [LARGE SCALE GENOMIC DNA]</scope>
    <source>
        <strain evidence="2">NBRC 3956 / LMG 18251</strain>
    </source>
</reference>
<gene>
    <name evidence="1" type="ordered locus">LAF_1698</name>
</gene>
<keyword evidence="2" id="KW-1185">Reference proteome</keyword>
<dbReference type="Proteomes" id="UP000001697">
    <property type="component" value="Chromosome"/>
</dbReference>
<evidence type="ECO:0000313" key="1">
    <source>
        <dbReference type="EMBL" id="BAG28034.1"/>
    </source>
</evidence>
<dbReference type="KEGG" id="lfe:LAF_1698"/>
<evidence type="ECO:0000313" key="2">
    <source>
        <dbReference type="Proteomes" id="UP000001697"/>
    </source>
</evidence>
<sequence length="220" mass="24898">MARSTLSGSATQPLVGRLTTTHLQNKQKGRSQHLLPTAFYYGSRRGRGPLCCIINLIKEEIVMATVFVAHVKLSWGQEADYLIANDVEPGLASRRDRGDNDWNAVMLNALINVPVAPYLKDNRVTPPIATGLVTSLTAVEAGPATAKLLRTRSQFIMAEMWQKQDVSVDATFLHHDHPQLSQYQIRADVDYWLNHRRHPLITLITKWRIRLQLARVKKEK</sequence>
<protein>
    <recommendedName>
        <fullName evidence="3">Transposase</fullName>
    </recommendedName>
</protein>